<dbReference type="Gene3D" id="3.40.630.10">
    <property type="entry name" value="Zn peptidases"/>
    <property type="match status" value="1"/>
</dbReference>
<feature type="compositionally biased region" description="Basic and acidic residues" evidence="2">
    <location>
        <begin position="244"/>
        <end position="253"/>
    </location>
</feature>
<dbReference type="PANTHER" id="PTHR11014">
    <property type="entry name" value="PEPTIDASE M20 FAMILY MEMBER"/>
    <property type="match status" value="1"/>
</dbReference>
<proteinExistence type="inferred from homology"/>
<dbReference type="GO" id="GO:0016787">
    <property type="term" value="F:hydrolase activity"/>
    <property type="evidence" value="ECO:0007669"/>
    <property type="project" value="InterPro"/>
</dbReference>
<dbReference type="Pfam" id="PF01546">
    <property type="entry name" value="Peptidase_M20"/>
    <property type="match status" value="1"/>
</dbReference>
<protein>
    <submittedName>
        <fullName evidence="3">Zn-dependent exopeptidase</fullName>
    </submittedName>
</protein>
<dbReference type="InterPro" id="IPR002933">
    <property type="entry name" value="Peptidase_M20"/>
</dbReference>
<gene>
    <name evidence="3" type="ORF">M501DRAFT_1010274</name>
</gene>
<reference evidence="3" key="1">
    <citation type="journal article" date="2020" name="Stud. Mycol.">
        <title>101 Dothideomycetes genomes: a test case for predicting lifestyles and emergence of pathogens.</title>
        <authorList>
            <person name="Haridas S."/>
            <person name="Albert R."/>
            <person name="Binder M."/>
            <person name="Bloem J."/>
            <person name="Labutti K."/>
            <person name="Salamov A."/>
            <person name="Andreopoulos B."/>
            <person name="Baker S."/>
            <person name="Barry K."/>
            <person name="Bills G."/>
            <person name="Bluhm B."/>
            <person name="Cannon C."/>
            <person name="Castanera R."/>
            <person name="Culley D."/>
            <person name="Daum C."/>
            <person name="Ezra D."/>
            <person name="Gonzalez J."/>
            <person name="Henrissat B."/>
            <person name="Kuo A."/>
            <person name="Liang C."/>
            <person name="Lipzen A."/>
            <person name="Lutzoni F."/>
            <person name="Magnuson J."/>
            <person name="Mondo S."/>
            <person name="Nolan M."/>
            <person name="Ohm R."/>
            <person name="Pangilinan J."/>
            <person name="Park H.-J."/>
            <person name="Ramirez L."/>
            <person name="Alfaro M."/>
            <person name="Sun H."/>
            <person name="Tritt A."/>
            <person name="Yoshinaga Y."/>
            <person name="Zwiers L.-H."/>
            <person name="Turgeon B."/>
            <person name="Goodwin S."/>
            <person name="Spatafora J."/>
            <person name="Crous P."/>
            <person name="Grigoriev I."/>
        </authorList>
    </citation>
    <scope>NUCLEOTIDE SEQUENCE</scope>
    <source>
        <strain evidence="3">CBS 101060</strain>
    </source>
</reference>
<sequence>MSMTKSPKTLSLNAIIEEFRPDLSVYENFYRRVHCNPEMSSLELETAATVKEHLERLGFEAHNHIGGHGVVGVLKNGPGEAVLTCAELDALPIEEQTDLPYRRSPVMHACGHDMNMASLLAASALIKAAEKRWSGTLITLFQPAEEETGEAQAMVDDAVKSGPVLVAADSINVRVIGGPCQSVNPQACVDPILLSMRTIPQLDDYIPQRIEPDDDFSVACWGFHAGIPGMIMWPFDPVFKKELGSSSNKRSEKNAVPLEHPKTRRSKVSVRAPLTSNDQAITARIQQHVKDSSILGSKHNIPYTYWNFGGSGDTEGEIPKNHQPFFAPNIELLSFLSK</sequence>
<evidence type="ECO:0000256" key="1">
    <source>
        <dbReference type="ARBA" id="ARBA00006247"/>
    </source>
</evidence>
<dbReference type="OrthoDB" id="6119954at2759"/>
<dbReference type="AlphaFoldDB" id="A0A9P4VSN9"/>
<comment type="caution">
    <text evidence="3">The sequence shown here is derived from an EMBL/GenBank/DDBJ whole genome shotgun (WGS) entry which is preliminary data.</text>
</comment>
<evidence type="ECO:0000313" key="4">
    <source>
        <dbReference type="Proteomes" id="UP000799429"/>
    </source>
</evidence>
<dbReference type="PANTHER" id="PTHR11014:SF63">
    <property type="entry name" value="METALLOPEPTIDASE, PUTATIVE (AFU_ORTHOLOGUE AFUA_6G09600)-RELATED"/>
    <property type="match status" value="1"/>
</dbReference>
<evidence type="ECO:0000313" key="3">
    <source>
        <dbReference type="EMBL" id="KAF2840057.1"/>
    </source>
</evidence>
<feature type="region of interest" description="Disordered" evidence="2">
    <location>
        <begin position="244"/>
        <end position="268"/>
    </location>
</feature>
<dbReference type="EMBL" id="MU006093">
    <property type="protein sequence ID" value="KAF2840057.1"/>
    <property type="molecule type" value="Genomic_DNA"/>
</dbReference>
<evidence type="ECO:0000256" key="2">
    <source>
        <dbReference type="SAM" id="MobiDB-lite"/>
    </source>
</evidence>
<dbReference type="SUPFAM" id="SSF53187">
    <property type="entry name" value="Zn-dependent exopeptidases"/>
    <property type="match status" value="1"/>
</dbReference>
<dbReference type="InterPro" id="IPR017439">
    <property type="entry name" value="Amidohydrolase"/>
</dbReference>
<accession>A0A9P4VSN9</accession>
<keyword evidence="4" id="KW-1185">Reference proteome</keyword>
<organism evidence="3 4">
    <name type="scientific">Patellaria atrata CBS 101060</name>
    <dbReference type="NCBI Taxonomy" id="1346257"/>
    <lineage>
        <taxon>Eukaryota</taxon>
        <taxon>Fungi</taxon>
        <taxon>Dikarya</taxon>
        <taxon>Ascomycota</taxon>
        <taxon>Pezizomycotina</taxon>
        <taxon>Dothideomycetes</taxon>
        <taxon>Dothideomycetes incertae sedis</taxon>
        <taxon>Patellariales</taxon>
        <taxon>Patellariaceae</taxon>
        <taxon>Patellaria</taxon>
    </lineage>
</organism>
<dbReference type="Proteomes" id="UP000799429">
    <property type="component" value="Unassembled WGS sequence"/>
</dbReference>
<comment type="similarity">
    <text evidence="1">Belongs to the peptidase M20A family.</text>
</comment>
<name>A0A9P4VSN9_9PEZI</name>